<accession>A0ABW3FGW2</accession>
<dbReference type="PANTHER" id="PTHR37945:SF1">
    <property type="entry name" value="EXTRACELLULAR TUNGSTATE BINDING PROTEIN"/>
    <property type="match status" value="1"/>
</dbReference>
<evidence type="ECO:0000259" key="2">
    <source>
        <dbReference type="Pfam" id="PF12849"/>
    </source>
</evidence>
<dbReference type="RefSeq" id="WP_377213575.1">
    <property type="nucleotide sequence ID" value="NZ_JBHTJV010000025.1"/>
</dbReference>
<dbReference type="Gene3D" id="3.40.190.10">
    <property type="entry name" value="Periplasmic binding protein-like II"/>
    <property type="match status" value="2"/>
</dbReference>
<keyword evidence="1" id="KW-0732">Signal</keyword>
<feature type="signal peptide" evidence="1">
    <location>
        <begin position="1"/>
        <end position="19"/>
    </location>
</feature>
<dbReference type="Proteomes" id="UP001597101">
    <property type="component" value="Unassembled WGS sequence"/>
</dbReference>
<dbReference type="PANTHER" id="PTHR37945">
    <property type="entry name" value="EXTRACELLULAR TUNGSTATE BINDING PROTEIN"/>
    <property type="match status" value="1"/>
</dbReference>
<dbReference type="InterPro" id="IPR024370">
    <property type="entry name" value="PBP_domain"/>
</dbReference>
<dbReference type="Pfam" id="PF12849">
    <property type="entry name" value="PBP_like_2"/>
    <property type="match status" value="1"/>
</dbReference>
<evidence type="ECO:0000256" key="1">
    <source>
        <dbReference type="SAM" id="SignalP"/>
    </source>
</evidence>
<proteinExistence type="predicted"/>
<evidence type="ECO:0000313" key="3">
    <source>
        <dbReference type="EMBL" id="MFD0917721.1"/>
    </source>
</evidence>
<evidence type="ECO:0000313" key="4">
    <source>
        <dbReference type="Proteomes" id="UP001597101"/>
    </source>
</evidence>
<feature type="chain" id="PRO_5046597088" evidence="1">
    <location>
        <begin position="20"/>
        <end position="264"/>
    </location>
</feature>
<sequence>MIRFVCLIVFSLLATFAQAETLRMAVTTSFHNSGLSDVLLPQIKRDTGVDVRLVVVGTGQALKLARAGDVDAILVHSKTAEEAFIAEGFAPYRRKIMYNDFVLVGPADDPADTQYASSVEQALQQIAKAEAIFLSRGDDSGTHRKELSLWEAAGVSARDPSWYREGGSGMGATLNTGAAMDAYLLSDRASWLKFANKRNLRLLYAGDPALFNQYAFLPISPAKHSHANAVAARGVEAWLTGPKGQQAIADYRLNGEALFTPNAR</sequence>
<name>A0ABW3FGW2_9HYPH</name>
<feature type="domain" description="PBP" evidence="2">
    <location>
        <begin position="20"/>
        <end position="240"/>
    </location>
</feature>
<reference evidence="4" key="1">
    <citation type="journal article" date="2019" name="Int. J. Syst. Evol. Microbiol.">
        <title>The Global Catalogue of Microorganisms (GCM) 10K type strain sequencing project: providing services to taxonomists for standard genome sequencing and annotation.</title>
        <authorList>
            <consortium name="The Broad Institute Genomics Platform"/>
            <consortium name="The Broad Institute Genome Sequencing Center for Infectious Disease"/>
            <person name="Wu L."/>
            <person name="Ma J."/>
        </authorList>
    </citation>
    <scope>NUCLEOTIDE SEQUENCE [LARGE SCALE GENOMIC DNA]</scope>
    <source>
        <strain evidence="4">CCUG 60023</strain>
    </source>
</reference>
<protein>
    <submittedName>
        <fullName evidence="3">Substrate-binding domain-containing protein</fullName>
    </submittedName>
</protein>
<dbReference type="InterPro" id="IPR052738">
    <property type="entry name" value="ABC-Tungstate_binding"/>
</dbReference>
<comment type="caution">
    <text evidence="3">The sequence shown here is derived from an EMBL/GenBank/DDBJ whole genome shotgun (WGS) entry which is preliminary data.</text>
</comment>
<dbReference type="SUPFAM" id="SSF53850">
    <property type="entry name" value="Periplasmic binding protein-like II"/>
    <property type="match status" value="1"/>
</dbReference>
<dbReference type="EMBL" id="JBHTJV010000025">
    <property type="protein sequence ID" value="MFD0917721.1"/>
    <property type="molecule type" value="Genomic_DNA"/>
</dbReference>
<organism evidence="3 4">
    <name type="scientific">Pseudahrensia aquimaris</name>
    <dbReference type="NCBI Taxonomy" id="744461"/>
    <lineage>
        <taxon>Bacteria</taxon>
        <taxon>Pseudomonadati</taxon>
        <taxon>Pseudomonadota</taxon>
        <taxon>Alphaproteobacteria</taxon>
        <taxon>Hyphomicrobiales</taxon>
        <taxon>Ahrensiaceae</taxon>
        <taxon>Pseudahrensia</taxon>
    </lineage>
</organism>
<keyword evidence="4" id="KW-1185">Reference proteome</keyword>
<gene>
    <name evidence="3" type="ORF">ACFQ14_15060</name>
</gene>